<dbReference type="EMBL" id="CP035467">
    <property type="protein sequence ID" value="QCW84290.1"/>
    <property type="molecule type" value="Genomic_DNA"/>
</dbReference>
<feature type="transmembrane region" description="Helical" evidence="1">
    <location>
        <begin position="190"/>
        <end position="214"/>
    </location>
</feature>
<gene>
    <name evidence="2" type="ORF">EQU24_20185</name>
</gene>
<protein>
    <submittedName>
        <fullName evidence="2">Bax inhibitor-1/YccA family protein</fullName>
    </submittedName>
</protein>
<dbReference type="OrthoDB" id="116480at2"/>
<dbReference type="PANTHER" id="PTHR41282:SF1">
    <property type="entry name" value="CONSERVED TRANSMEMBRANE PROTEIN-RELATED"/>
    <property type="match status" value="1"/>
</dbReference>
<keyword evidence="1" id="KW-1133">Transmembrane helix</keyword>
<name>A0A4P9UUE8_METBY</name>
<dbReference type="InterPro" id="IPR010539">
    <property type="entry name" value="BaxI_1-like"/>
</dbReference>
<keyword evidence="1" id="KW-0472">Membrane</keyword>
<dbReference type="KEGG" id="mbur:EQU24_20185"/>
<feature type="transmembrane region" description="Helical" evidence="1">
    <location>
        <begin position="160"/>
        <end position="184"/>
    </location>
</feature>
<feature type="transmembrane region" description="Helical" evidence="1">
    <location>
        <begin position="129"/>
        <end position="148"/>
    </location>
</feature>
<dbReference type="AlphaFoldDB" id="A0A4P9UUE8"/>
<proteinExistence type="predicted"/>
<keyword evidence="3" id="KW-1185">Reference proteome</keyword>
<keyword evidence="1" id="KW-0812">Transmembrane</keyword>
<feature type="transmembrane region" description="Helical" evidence="1">
    <location>
        <begin position="103"/>
        <end position="123"/>
    </location>
</feature>
<accession>A0A4P9UUE8</accession>
<dbReference type="Proteomes" id="UP000305881">
    <property type="component" value="Chromosome"/>
</dbReference>
<feature type="transmembrane region" description="Helical" evidence="1">
    <location>
        <begin position="234"/>
        <end position="256"/>
    </location>
</feature>
<organism evidence="2 3">
    <name type="scientific">Methylotuvimicrobium buryatense</name>
    <name type="common">Methylomicrobium buryatense</name>
    <dbReference type="NCBI Taxonomy" id="95641"/>
    <lineage>
        <taxon>Bacteria</taxon>
        <taxon>Pseudomonadati</taxon>
        <taxon>Pseudomonadota</taxon>
        <taxon>Gammaproteobacteria</taxon>
        <taxon>Methylococcales</taxon>
        <taxon>Methylococcaceae</taxon>
        <taxon>Methylotuvimicrobium</taxon>
    </lineage>
</organism>
<evidence type="ECO:0000256" key="1">
    <source>
        <dbReference type="SAM" id="Phobius"/>
    </source>
</evidence>
<dbReference type="PANTHER" id="PTHR41282">
    <property type="entry name" value="CONSERVED TRANSMEMBRANE PROTEIN-RELATED"/>
    <property type="match status" value="1"/>
</dbReference>
<feature type="transmembrane region" description="Helical" evidence="1">
    <location>
        <begin position="43"/>
        <end position="63"/>
    </location>
</feature>
<dbReference type="RefSeq" id="WP_014150115.1">
    <property type="nucleotide sequence ID" value="NZ_CP035467.1"/>
</dbReference>
<evidence type="ECO:0000313" key="3">
    <source>
        <dbReference type="Proteomes" id="UP000305881"/>
    </source>
</evidence>
<feature type="transmembrane region" description="Helical" evidence="1">
    <location>
        <begin position="75"/>
        <end position="96"/>
    </location>
</feature>
<reference evidence="3" key="1">
    <citation type="journal article" date="2019" name="J. Bacteriol.">
        <title>A Mutagenic Screen Identifies a TonB-Dependent Receptor Required for the Lanthanide Metal Switch in the Type I Methanotroph 'Methylotuvimicrobium buryatense' 5GB1C.</title>
        <authorList>
            <person name="Groom J.D."/>
            <person name="Ford S.M."/>
            <person name="Pesesky M.W."/>
            <person name="Lidstrom M.E."/>
        </authorList>
    </citation>
    <scope>NUCLEOTIDE SEQUENCE [LARGE SCALE GENOMIC DNA]</scope>
    <source>
        <strain evidence="3">5GB1C</strain>
    </source>
</reference>
<sequence length="260" mass="28316">MALPRTLGLGSPLLNLPRSFKPISSPTEQPVFRLSLRQQMFSLGLLFTLSLLAALAMAAYFYPSIASNDKVVANIVRNIGFGGGVFGFSLVLLTAFYRHWASVTAPLYALAGGVFMSGLALSLEQRFPGIAVQSLVVTFSIALVMYALYATGVIKVTRKLFVLIYAATATIALVYLVGFTALLAGVPLPFLHGAGVGGMLWFGFIVVTASLNLLVDFRRIDNAIQRAQPSWMRWYLGLGMLVTLVWMYISVLRLIANARR</sequence>
<dbReference type="Pfam" id="PF12811">
    <property type="entry name" value="BaxI_1"/>
    <property type="match status" value="1"/>
</dbReference>
<evidence type="ECO:0000313" key="2">
    <source>
        <dbReference type="EMBL" id="QCW84290.1"/>
    </source>
</evidence>